<reference evidence="1 2" key="1">
    <citation type="submission" date="2019-03" db="EMBL/GenBank/DDBJ databases">
        <title>First draft genome of Liparis tanakae, snailfish: a comprehensive survey of snailfish specific genes.</title>
        <authorList>
            <person name="Kim W."/>
            <person name="Song I."/>
            <person name="Jeong J.-H."/>
            <person name="Kim D."/>
            <person name="Kim S."/>
            <person name="Ryu S."/>
            <person name="Song J.Y."/>
            <person name="Lee S.K."/>
        </authorList>
    </citation>
    <scope>NUCLEOTIDE SEQUENCE [LARGE SCALE GENOMIC DNA]</scope>
    <source>
        <tissue evidence="1">Muscle</tissue>
    </source>
</reference>
<organism evidence="1 2">
    <name type="scientific">Liparis tanakae</name>
    <name type="common">Tanaka's snailfish</name>
    <dbReference type="NCBI Taxonomy" id="230148"/>
    <lineage>
        <taxon>Eukaryota</taxon>
        <taxon>Metazoa</taxon>
        <taxon>Chordata</taxon>
        <taxon>Craniata</taxon>
        <taxon>Vertebrata</taxon>
        <taxon>Euteleostomi</taxon>
        <taxon>Actinopterygii</taxon>
        <taxon>Neopterygii</taxon>
        <taxon>Teleostei</taxon>
        <taxon>Neoteleostei</taxon>
        <taxon>Acanthomorphata</taxon>
        <taxon>Eupercaria</taxon>
        <taxon>Perciformes</taxon>
        <taxon>Cottioidei</taxon>
        <taxon>Cottales</taxon>
        <taxon>Liparidae</taxon>
        <taxon>Liparis</taxon>
    </lineage>
</organism>
<accession>A0A4Z2H0F6</accession>
<comment type="caution">
    <text evidence="1">The sequence shown here is derived from an EMBL/GenBank/DDBJ whole genome shotgun (WGS) entry which is preliminary data.</text>
</comment>
<dbReference type="EMBL" id="SRLO01000359">
    <property type="protein sequence ID" value="TNN59318.1"/>
    <property type="molecule type" value="Genomic_DNA"/>
</dbReference>
<evidence type="ECO:0000313" key="2">
    <source>
        <dbReference type="Proteomes" id="UP000314294"/>
    </source>
</evidence>
<keyword evidence="2" id="KW-1185">Reference proteome</keyword>
<dbReference type="AlphaFoldDB" id="A0A4Z2H0F6"/>
<gene>
    <name evidence="1" type="ORF">EYF80_030506</name>
</gene>
<name>A0A4Z2H0F6_9TELE</name>
<protein>
    <submittedName>
        <fullName evidence="1">Uncharacterized protein</fullName>
    </submittedName>
</protein>
<dbReference type="Proteomes" id="UP000314294">
    <property type="component" value="Unassembled WGS sequence"/>
</dbReference>
<proteinExistence type="predicted"/>
<sequence>MTKKLLIFSSSQSVSLEIVVEGEVVMDNFQDLPKDICLLSVLHTELPQVFEAHVPVHPADSKKMSDRRTELEKMIRKMEPQEDK</sequence>
<evidence type="ECO:0000313" key="1">
    <source>
        <dbReference type="EMBL" id="TNN59318.1"/>
    </source>
</evidence>